<evidence type="ECO:0000313" key="1">
    <source>
        <dbReference type="EMBL" id="RKI17310.1"/>
    </source>
</evidence>
<sequence length="138" mass="15692">MRDLRTFETVLTLAGMNPHDGFLSADTFWLTTIDGRVHTAPMRDGRVAGESKVRRSVFETGHAGWCRGLWTNGRLLVVGLTELRRNRMPRHHWADRDPEGTETSLLLLELSEGRLLARVDLTDGERHSKIYSILPLET</sequence>
<name>A0ABX9QRT9_9BACT</name>
<gene>
    <name evidence="1" type="ORF">D7Y13_00945</name>
</gene>
<reference evidence="1 2" key="1">
    <citation type="submission" date="2018-09" db="EMBL/GenBank/DDBJ databases">
        <authorList>
            <person name="Livingstone P.G."/>
            <person name="Whitworth D.E."/>
        </authorList>
    </citation>
    <scope>NUCLEOTIDE SEQUENCE [LARGE SCALE GENOMIC DNA]</scope>
    <source>
        <strain evidence="1 2">CA031B</strain>
    </source>
</reference>
<protein>
    <submittedName>
        <fullName evidence="1">Uncharacterized protein</fullName>
    </submittedName>
</protein>
<proteinExistence type="predicted"/>
<accession>A0ABX9QRT9</accession>
<keyword evidence="2" id="KW-1185">Reference proteome</keyword>
<comment type="caution">
    <text evidence="1">The sequence shown here is derived from an EMBL/GenBank/DDBJ whole genome shotgun (WGS) entry which is preliminary data.</text>
</comment>
<dbReference type="Proteomes" id="UP000278907">
    <property type="component" value="Unassembled WGS sequence"/>
</dbReference>
<evidence type="ECO:0000313" key="2">
    <source>
        <dbReference type="Proteomes" id="UP000278907"/>
    </source>
</evidence>
<organism evidence="1 2">
    <name type="scientific">Corallococcus praedator</name>
    <dbReference type="NCBI Taxonomy" id="2316724"/>
    <lineage>
        <taxon>Bacteria</taxon>
        <taxon>Pseudomonadati</taxon>
        <taxon>Myxococcota</taxon>
        <taxon>Myxococcia</taxon>
        <taxon>Myxococcales</taxon>
        <taxon>Cystobacterineae</taxon>
        <taxon>Myxococcaceae</taxon>
        <taxon>Corallococcus</taxon>
    </lineage>
</organism>
<dbReference type="EMBL" id="RAWI01000003">
    <property type="protein sequence ID" value="RKI17310.1"/>
    <property type="molecule type" value="Genomic_DNA"/>
</dbReference>